<name>A0A8H4QSR2_9AGAR</name>
<gene>
    <name evidence="2" type="ORF">D9613_008312</name>
</gene>
<dbReference type="Proteomes" id="UP000521872">
    <property type="component" value="Unassembled WGS sequence"/>
</dbReference>
<comment type="caution">
    <text evidence="2">The sequence shown here is derived from an EMBL/GenBank/DDBJ whole genome shotgun (WGS) entry which is preliminary data.</text>
</comment>
<keyword evidence="3" id="KW-1185">Reference proteome</keyword>
<evidence type="ECO:0000313" key="2">
    <source>
        <dbReference type="EMBL" id="KAF4616269.1"/>
    </source>
</evidence>
<evidence type="ECO:0000256" key="1">
    <source>
        <dbReference type="SAM" id="MobiDB-lite"/>
    </source>
</evidence>
<feature type="region of interest" description="Disordered" evidence="1">
    <location>
        <begin position="240"/>
        <end position="267"/>
    </location>
</feature>
<reference evidence="2 3" key="1">
    <citation type="submission" date="2019-12" db="EMBL/GenBank/DDBJ databases">
        <authorList>
            <person name="Floudas D."/>
            <person name="Bentzer J."/>
            <person name="Ahren D."/>
            <person name="Johansson T."/>
            <person name="Persson P."/>
            <person name="Tunlid A."/>
        </authorList>
    </citation>
    <scope>NUCLEOTIDE SEQUENCE [LARGE SCALE GENOMIC DNA]</scope>
    <source>
        <strain evidence="2 3">CBS 102.39</strain>
    </source>
</reference>
<organism evidence="2 3">
    <name type="scientific">Agrocybe pediades</name>
    <dbReference type="NCBI Taxonomy" id="84607"/>
    <lineage>
        <taxon>Eukaryota</taxon>
        <taxon>Fungi</taxon>
        <taxon>Dikarya</taxon>
        <taxon>Basidiomycota</taxon>
        <taxon>Agaricomycotina</taxon>
        <taxon>Agaricomycetes</taxon>
        <taxon>Agaricomycetidae</taxon>
        <taxon>Agaricales</taxon>
        <taxon>Agaricineae</taxon>
        <taxon>Strophariaceae</taxon>
        <taxon>Agrocybe</taxon>
    </lineage>
</organism>
<sequence>MAGGNKRRRVDASSRTLRSQDGQKQGLPRLNELIAEAIEVAKTLEPGLTDRVLIKEAHTLTDSLRKVLPLVRSEVKYEEYKMSLRQNLKKLQKICEGYYWADSYETQGELMSDISVRMNEWLAHVWLCMQEGDTVDMNGVEKALVLCSETVDDIKGCHMRWVYARMVGVYGLSTNPTTVVDVNGKVVYEEEYGSMKHNLAWMWRKLLVTSTSRNLPTQTILQNVKRFELVQEICKLLRRSEEEDDEEDEEEDAEEGNAGDENDDGYGFWDGHWTVAMKAAADHVISRLDPSR</sequence>
<feature type="region of interest" description="Disordered" evidence="1">
    <location>
        <begin position="1"/>
        <end position="23"/>
    </location>
</feature>
<accession>A0A8H4QSR2</accession>
<evidence type="ECO:0000313" key="3">
    <source>
        <dbReference type="Proteomes" id="UP000521872"/>
    </source>
</evidence>
<feature type="compositionally biased region" description="Polar residues" evidence="1">
    <location>
        <begin position="13"/>
        <end position="23"/>
    </location>
</feature>
<dbReference type="AlphaFoldDB" id="A0A8H4QSR2"/>
<protein>
    <submittedName>
        <fullName evidence="2">Uncharacterized protein</fullName>
    </submittedName>
</protein>
<feature type="compositionally biased region" description="Acidic residues" evidence="1">
    <location>
        <begin position="242"/>
        <end position="264"/>
    </location>
</feature>
<proteinExistence type="predicted"/>
<dbReference type="EMBL" id="JAACJL010000031">
    <property type="protein sequence ID" value="KAF4616269.1"/>
    <property type="molecule type" value="Genomic_DNA"/>
</dbReference>